<name>A0A0F3ITD2_9PROT</name>
<evidence type="ECO:0000313" key="2">
    <source>
        <dbReference type="EMBL" id="KJV08496.1"/>
    </source>
</evidence>
<gene>
    <name evidence="3" type="ORF">VZ95_08550</name>
    <name evidence="2" type="ORF">VZ95_17410</name>
</gene>
<feature type="transmembrane region" description="Helical" evidence="1">
    <location>
        <begin position="37"/>
        <end position="55"/>
    </location>
</feature>
<evidence type="ECO:0000313" key="4">
    <source>
        <dbReference type="Proteomes" id="UP000033774"/>
    </source>
</evidence>
<keyword evidence="1" id="KW-0812">Transmembrane</keyword>
<dbReference type="Proteomes" id="UP000033774">
    <property type="component" value="Unassembled WGS sequence"/>
</dbReference>
<keyword evidence="1" id="KW-1133">Transmembrane helix</keyword>
<accession>A0A0F3ITD2</accession>
<keyword evidence="4" id="KW-1185">Reference proteome</keyword>
<dbReference type="EMBL" id="LAJY01000560">
    <property type="protein sequence ID" value="KJV08496.1"/>
    <property type="molecule type" value="Genomic_DNA"/>
</dbReference>
<reference evidence="3 4" key="1">
    <citation type="submission" date="2015-03" db="EMBL/GenBank/DDBJ databases">
        <title>Draft genome sequence of Elstera litoralis.</title>
        <authorList>
            <person name="Rahalkar M.C."/>
            <person name="Dhakephalkar P.K."/>
            <person name="Pore S.D."/>
            <person name="Arora P."/>
            <person name="Kapse N.G."/>
            <person name="Pandit P.S."/>
        </authorList>
    </citation>
    <scope>NUCLEOTIDE SEQUENCE [LARGE SCALE GENOMIC DNA]</scope>
    <source>
        <strain evidence="3 4">Dia-1</strain>
    </source>
</reference>
<dbReference type="EMBL" id="LAJY01000196">
    <property type="protein sequence ID" value="KJV09882.1"/>
    <property type="molecule type" value="Genomic_DNA"/>
</dbReference>
<comment type="caution">
    <text evidence="3">The sequence shown here is derived from an EMBL/GenBank/DDBJ whole genome shotgun (WGS) entry which is preliminary data.</text>
</comment>
<proteinExistence type="predicted"/>
<sequence length="60" mass="6706">MLFLSTSVYFGLTAIFVALLDLPIGGVSSHLLAKMQFFIIILPYLGYYSPLLLFFDKKSA</sequence>
<organism evidence="3 4">
    <name type="scientific">Elstera litoralis</name>
    <dbReference type="NCBI Taxonomy" id="552518"/>
    <lineage>
        <taxon>Bacteria</taxon>
        <taxon>Pseudomonadati</taxon>
        <taxon>Pseudomonadota</taxon>
        <taxon>Alphaproteobacteria</taxon>
        <taxon>Rhodospirillales</taxon>
        <taxon>Rhodospirillaceae</taxon>
        <taxon>Elstera</taxon>
    </lineage>
</organism>
<evidence type="ECO:0000256" key="1">
    <source>
        <dbReference type="SAM" id="Phobius"/>
    </source>
</evidence>
<protein>
    <submittedName>
        <fullName evidence="3">Uncharacterized protein</fullName>
    </submittedName>
</protein>
<evidence type="ECO:0000313" key="3">
    <source>
        <dbReference type="EMBL" id="KJV09882.1"/>
    </source>
</evidence>
<feature type="transmembrane region" description="Helical" evidence="1">
    <location>
        <begin position="6"/>
        <end position="25"/>
    </location>
</feature>
<dbReference type="AlphaFoldDB" id="A0A0F3ITD2"/>
<keyword evidence="1" id="KW-0472">Membrane</keyword>